<comment type="caution">
    <text evidence="2">The sequence shown here is derived from an EMBL/GenBank/DDBJ whole genome shotgun (WGS) entry which is preliminary data.</text>
</comment>
<organism evidence="2 3">
    <name type="scientific">Streptomyces lasalocidi</name>
    <name type="common">Streptomyces lasaliensis</name>
    <dbReference type="NCBI Taxonomy" id="324833"/>
    <lineage>
        <taxon>Bacteria</taxon>
        <taxon>Bacillati</taxon>
        <taxon>Actinomycetota</taxon>
        <taxon>Actinomycetes</taxon>
        <taxon>Kitasatosporales</taxon>
        <taxon>Streptomycetaceae</taxon>
        <taxon>Streptomyces</taxon>
    </lineage>
</organism>
<gene>
    <name evidence="2" type="ORF">E4U91_28285</name>
</gene>
<name>A0A4V6AWE8_STRLS</name>
<keyword evidence="3" id="KW-1185">Reference proteome</keyword>
<reference evidence="2 3" key="1">
    <citation type="submission" date="2019-04" db="EMBL/GenBank/DDBJ databases">
        <title>Streptomyces lasaliensis sp. nov., an Actinomycete isolated from soil which produces the polyether antibiotic lasalocid.</title>
        <authorList>
            <person name="Erwin G."/>
            <person name="Haber C."/>
        </authorList>
    </citation>
    <scope>NUCLEOTIDE SEQUENCE [LARGE SCALE GENOMIC DNA]</scope>
    <source>
        <strain evidence="2 3">X-537</strain>
    </source>
</reference>
<dbReference type="Proteomes" id="UP000305929">
    <property type="component" value="Unassembled WGS sequence"/>
</dbReference>
<protein>
    <submittedName>
        <fullName evidence="2">Uncharacterized protein</fullName>
    </submittedName>
</protein>
<dbReference type="RefSeq" id="WP_137309440.1">
    <property type="nucleotide sequence ID" value="NZ_SZNQ01000001.1"/>
</dbReference>
<evidence type="ECO:0000256" key="1">
    <source>
        <dbReference type="SAM" id="MobiDB-lite"/>
    </source>
</evidence>
<dbReference type="EMBL" id="SZNQ01000001">
    <property type="protein sequence ID" value="TKT03593.1"/>
    <property type="molecule type" value="Genomic_DNA"/>
</dbReference>
<sequence length="220" mass="24894">MTRKTPTIGFLRALSTPALLAYLLIEKVLSRLVSTSQKRAHRLASAEAARQARKTSEARLRTMAATYAEWTPLELRLLIIDDYCTPGTLDWELFGPRWPAYKVRCFMRLTGYYTSPLPVPDTIEAILTAGDQPLSPIPFSHARNRKETDLTPGPPGNMSHAGHVLDWDRPGFTLKAPEDYPAAYRRICDPPVTTVTAIRVQHGVIYRLTLPVFDYYRIPR</sequence>
<accession>A0A4V6AWE8</accession>
<dbReference type="AlphaFoldDB" id="A0A4V6AWE8"/>
<feature type="region of interest" description="Disordered" evidence="1">
    <location>
        <begin position="137"/>
        <end position="157"/>
    </location>
</feature>
<dbReference type="OrthoDB" id="4210420at2"/>
<proteinExistence type="predicted"/>
<evidence type="ECO:0000313" key="2">
    <source>
        <dbReference type="EMBL" id="TKT03593.1"/>
    </source>
</evidence>
<evidence type="ECO:0000313" key="3">
    <source>
        <dbReference type="Proteomes" id="UP000305929"/>
    </source>
</evidence>